<dbReference type="Gene3D" id="4.10.240.10">
    <property type="entry name" value="Zn(2)-C6 fungal-type DNA-binding domain"/>
    <property type="match status" value="1"/>
</dbReference>
<dbReference type="InterPro" id="IPR053181">
    <property type="entry name" value="EcdB-like_regulator"/>
</dbReference>
<reference evidence="4 5" key="1">
    <citation type="submission" date="2017-06" db="EMBL/GenBank/DDBJ databases">
        <title>Comparative genomic analysis of Ambrosia Fusariam Clade fungi.</title>
        <authorList>
            <person name="Stajich J.E."/>
            <person name="Carrillo J."/>
            <person name="Kijimoto T."/>
            <person name="Eskalen A."/>
            <person name="O'Donnell K."/>
            <person name="Kasson M."/>
        </authorList>
    </citation>
    <scope>NUCLEOTIDE SEQUENCE [LARGE SCALE GENOMIC DNA]</scope>
    <source>
        <strain evidence="4 5">NRRL62606</strain>
    </source>
</reference>
<dbReference type="Pfam" id="PF00172">
    <property type="entry name" value="Zn_clus"/>
    <property type="match status" value="1"/>
</dbReference>
<dbReference type="CDD" id="cd12148">
    <property type="entry name" value="fungal_TF_MHR"/>
    <property type="match status" value="1"/>
</dbReference>
<dbReference type="AlphaFoldDB" id="A0A428SJ17"/>
<protein>
    <recommendedName>
        <fullName evidence="3">Zn(2)-C6 fungal-type domain-containing protein</fullName>
    </recommendedName>
</protein>
<evidence type="ECO:0000313" key="5">
    <source>
        <dbReference type="Proteomes" id="UP000287972"/>
    </source>
</evidence>
<dbReference type="InterPro" id="IPR036864">
    <property type="entry name" value="Zn2-C6_fun-type_DNA-bd_sf"/>
</dbReference>
<dbReference type="GO" id="GO:0008270">
    <property type="term" value="F:zinc ion binding"/>
    <property type="evidence" value="ECO:0007669"/>
    <property type="project" value="InterPro"/>
</dbReference>
<evidence type="ECO:0000259" key="3">
    <source>
        <dbReference type="PROSITE" id="PS50048"/>
    </source>
</evidence>
<dbReference type="SUPFAM" id="SSF57701">
    <property type="entry name" value="Zn2/Cys6 DNA-binding domain"/>
    <property type="match status" value="1"/>
</dbReference>
<feature type="region of interest" description="Disordered" evidence="2">
    <location>
        <begin position="1"/>
        <end position="52"/>
    </location>
</feature>
<gene>
    <name evidence="4" type="ORF">CEP51_001061</name>
</gene>
<dbReference type="PANTHER" id="PTHR47785:SF5">
    <property type="entry name" value="ZN(II)2CYS6 TRANSCRIPTION FACTOR (EUROFUNG)"/>
    <property type="match status" value="1"/>
</dbReference>
<feature type="domain" description="Zn(2)-C6 fungal-type" evidence="3">
    <location>
        <begin position="58"/>
        <end position="88"/>
    </location>
</feature>
<feature type="compositionally biased region" description="Basic and acidic residues" evidence="2">
    <location>
        <begin position="1"/>
        <end position="13"/>
    </location>
</feature>
<organism evidence="4 5">
    <name type="scientific">Fusarium floridanum</name>
    <dbReference type="NCBI Taxonomy" id="1325733"/>
    <lineage>
        <taxon>Eukaryota</taxon>
        <taxon>Fungi</taxon>
        <taxon>Dikarya</taxon>
        <taxon>Ascomycota</taxon>
        <taxon>Pezizomycotina</taxon>
        <taxon>Sordariomycetes</taxon>
        <taxon>Hypocreomycetidae</taxon>
        <taxon>Hypocreales</taxon>
        <taxon>Nectriaceae</taxon>
        <taxon>Fusarium</taxon>
        <taxon>Fusarium solani species complex</taxon>
    </lineage>
</organism>
<dbReference type="PROSITE" id="PS50048">
    <property type="entry name" value="ZN2_CY6_FUNGAL_2"/>
    <property type="match status" value="1"/>
</dbReference>
<proteinExistence type="predicted"/>
<feature type="compositionally biased region" description="Polar residues" evidence="2">
    <location>
        <begin position="32"/>
        <end position="41"/>
    </location>
</feature>
<dbReference type="CDD" id="cd00067">
    <property type="entry name" value="GAL4"/>
    <property type="match status" value="1"/>
</dbReference>
<dbReference type="InterPro" id="IPR001138">
    <property type="entry name" value="Zn2Cys6_DnaBD"/>
</dbReference>
<evidence type="ECO:0000256" key="2">
    <source>
        <dbReference type="SAM" id="MobiDB-lite"/>
    </source>
</evidence>
<keyword evidence="1" id="KW-0539">Nucleus</keyword>
<dbReference type="SMART" id="SM00066">
    <property type="entry name" value="GAL4"/>
    <property type="match status" value="1"/>
</dbReference>
<keyword evidence="5" id="KW-1185">Reference proteome</keyword>
<comment type="caution">
    <text evidence="4">The sequence shown here is derived from an EMBL/GenBank/DDBJ whole genome shotgun (WGS) entry which is preliminary data.</text>
</comment>
<dbReference type="PROSITE" id="PS00463">
    <property type="entry name" value="ZN2_CY6_FUNGAL_1"/>
    <property type="match status" value="1"/>
</dbReference>
<dbReference type="EMBL" id="NKCL01000013">
    <property type="protein sequence ID" value="RSL89744.1"/>
    <property type="molecule type" value="Genomic_DNA"/>
</dbReference>
<dbReference type="Proteomes" id="UP000287972">
    <property type="component" value="Unassembled WGS sequence"/>
</dbReference>
<dbReference type="PANTHER" id="PTHR47785">
    <property type="entry name" value="ZN(II)2CYS6 TRANSCRIPTION FACTOR (EUROFUNG)-RELATED-RELATED"/>
    <property type="match status" value="1"/>
</dbReference>
<dbReference type="GO" id="GO:0000981">
    <property type="term" value="F:DNA-binding transcription factor activity, RNA polymerase II-specific"/>
    <property type="evidence" value="ECO:0007669"/>
    <property type="project" value="InterPro"/>
</dbReference>
<evidence type="ECO:0000313" key="4">
    <source>
        <dbReference type="EMBL" id="RSL89744.1"/>
    </source>
</evidence>
<sequence>MDRHVRQHAETHSGADSLPRATTRKRRRPGRSQSHSDASSCDEQEPPRHGTRRRAPIACRVCRSRKVKCSNERPACAGCIRLGCECVYPDAFKNLQLDAQTGLILGALQEILSRLPPTSSLSASQPFVHPDSERLHAVHTDTFHSISNTSPSPQAHDNVLRQTSNNVSLDYVFQWPIFPRDTAGLFAADNILVADQEDKDDAHRDVDRASRLKVQHIEEDEIYGLVQNFLQHVHVKNPVLDEKTLLGYARSVAELGPQWDAKTCLVLVTAALGAIAKPFTPTLETTESLSTLQRKALDEPLFRKADAYYQSAQRRFGLLDRSLTACHCYLVSGIFLLYSLRPLEAWQSFFNASSIYTVYLRGRIASQGLEHYDPSSQDAFRCRLEQRLYWSCIKSETEIGSEITLPRSSLASIDYPYMFPSPPPPEDSDEMSTANMGEVYPRMPTSTSTISPGSHDGADQASLHEQSWFYYLSEIAMLRISSRINHTFYAGDHTTWLGMDIPAMVDAARDLECQLEQWRESLPQVISCFDVPPELETITELQLTTWTRYSSLKAKLYRPFLYRLAHLPNQGFLSQAQGILQPLAEKAVLECLDPLRAVGMGHRHAGAWYRCRESAARALSLLCGLRIGLVKTMGKEEEATSAVELCLAQLRCWEDESSDLKLAREVIESLYSQWLNGLWSSY</sequence>
<name>A0A428SJ17_9HYPO</name>
<accession>A0A428SJ17</accession>
<evidence type="ECO:0000256" key="1">
    <source>
        <dbReference type="ARBA" id="ARBA00023242"/>
    </source>
</evidence>